<sequence>MRGVMTLKTFSVLTLVMLSFAGQAATPEPLTATDSQTAESQTQSLRTQVGQWGLNLEEYQRYEQLMHGPRGIQSPGLDPLTTLGIEANNEAERRHYAEQWVKAEFARTEKELRFQREVDAAWKRLFPDMLPVNMEKGGETNGRLALFVRGKNCPQCDPRLAAVLATNQPVDIYLVDSGGDDNTLRQWAKGHHIPVEQVRNRQVTLNHDAGHWLRFGNGVMPVLLRQGEQGWQVTSL</sequence>
<proteinExistence type="predicted"/>
<feature type="chain" id="PRO_5002110526" evidence="1">
    <location>
        <begin position="25"/>
        <end position="236"/>
    </location>
</feature>
<accession>A0A0B6X672</accession>
<evidence type="ECO:0000256" key="1">
    <source>
        <dbReference type="SAM" id="SignalP"/>
    </source>
</evidence>
<dbReference type="Proteomes" id="UP000032930">
    <property type="component" value="Chromosome"/>
</dbReference>
<name>A0A0B6X672_XENBV</name>
<gene>
    <name evidence="2" type="ORF">XBW1_1294</name>
</gene>
<dbReference type="EMBL" id="FO818637">
    <property type="protein sequence ID" value="CDM88651.1"/>
    <property type="molecule type" value="Genomic_DNA"/>
</dbReference>
<keyword evidence="1" id="KW-0732">Signal</keyword>
<feature type="signal peptide" evidence="1">
    <location>
        <begin position="1"/>
        <end position="24"/>
    </location>
</feature>
<organism evidence="2 3">
    <name type="scientific">Xenorhabdus bovienii</name>
    <name type="common">Xenorhabdus nematophila subsp. bovienii</name>
    <dbReference type="NCBI Taxonomy" id="40576"/>
    <lineage>
        <taxon>Bacteria</taxon>
        <taxon>Pseudomonadati</taxon>
        <taxon>Pseudomonadota</taxon>
        <taxon>Gammaproteobacteria</taxon>
        <taxon>Enterobacterales</taxon>
        <taxon>Morganellaceae</taxon>
        <taxon>Xenorhabdus</taxon>
    </lineage>
</organism>
<dbReference type="AlphaFoldDB" id="A0A0B6X672"/>
<dbReference type="KEGG" id="xbv:XBW1_1294"/>
<protein>
    <submittedName>
        <fullName evidence="2">Putative exported protein</fullName>
    </submittedName>
</protein>
<dbReference type="NCBIfam" id="TIGR03759">
    <property type="entry name" value="conj_TIGR03759"/>
    <property type="match status" value="1"/>
</dbReference>
<dbReference type="InterPro" id="IPR022293">
    <property type="entry name" value="Integrating-conj_element"/>
</dbReference>
<reference evidence="2 3" key="1">
    <citation type="submission" date="2014-02" db="EMBL/GenBank/DDBJ databases">
        <authorList>
            <person name="Genoscope - CEA"/>
        </authorList>
    </citation>
    <scope>NUCLEOTIDE SEQUENCE [LARGE SCALE GENOMIC DNA]</scope>
    <source>
        <strain evidence="2 3">CS03</strain>
    </source>
</reference>
<evidence type="ECO:0000313" key="3">
    <source>
        <dbReference type="Proteomes" id="UP000032930"/>
    </source>
</evidence>
<evidence type="ECO:0000313" key="2">
    <source>
        <dbReference type="EMBL" id="CDM88651.1"/>
    </source>
</evidence>